<feature type="compositionally biased region" description="Low complexity" evidence="1">
    <location>
        <begin position="230"/>
        <end position="245"/>
    </location>
</feature>
<feature type="region of interest" description="Disordered" evidence="1">
    <location>
        <begin position="189"/>
        <end position="402"/>
    </location>
</feature>
<reference evidence="3 4" key="1">
    <citation type="journal article" date="2013" name="Genome Biol.">
        <title>Genome of Acanthamoeba castellanii highlights extensive lateral gene transfer and early evolution of tyrosine kinase signaling.</title>
        <authorList>
            <person name="Clarke M."/>
            <person name="Lohan A.J."/>
            <person name="Liu B."/>
            <person name="Lagkouvardos I."/>
            <person name="Roy S."/>
            <person name="Zafar N."/>
            <person name="Bertelli C."/>
            <person name="Schilde C."/>
            <person name="Kianianmomeni A."/>
            <person name="Burglin T.R."/>
            <person name="Frech C."/>
            <person name="Turcotte B."/>
            <person name="Kopec K.O."/>
            <person name="Synnott J.M."/>
            <person name="Choo C."/>
            <person name="Paponov I."/>
            <person name="Finkler A."/>
            <person name="Soon Heng Tan C."/>
            <person name="Hutchins A.P."/>
            <person name="Weinmeier T."/>
            <person name="Rattei T."/>
            <person name="Chu J.S."/>
            <person name="Gimenez G."/>
            <person name="Irimia M."/>
            <person name="Rigden D.J."/>
            <person name="Fitzpatrick D.A."/>
            <person name="Lorenzo-Morales J."/>
            <person name="Bateman A."/>
            <person name="Chiu C.H."/>
            <person name="Tang P."/>
            <person name="Hegemann P."/>
            <person name="Fromm H."/>
            <person name="Raoult D."/>
            <person name="Greub G."/>
            <person name="Miranda-Saavedra D."/>
            <person name="Chen N."/>
            <person name="Nash P."/>
            <person name="Ginger M.L."/>
            <person name="Horn M."/>
            <person name="Schaap P."/>
            <person name="Caler L."/>
            <person name="Loftus B."/>
        </authorList>
    </citation>
    <scope>NUCLEOTIDE SEQUENCE [LARGE SCALE GENOMIC DNA]</scope>
    <source>
        <strain evidence="3 4">Neff</strain>
    </source>
</reference>
<keyword evidence="4" id="KW-1185">Reference proteome</keyword>
<proteinExistence type="predicted"/>
<feature type="compositionally biased region" description="Basic residues" evidence="1">
    <location>
        <begin position="345"/>
        <end position="358"/>
    </location>
</feature>
<feature type="domain" description="Suppressor of fused-like" evidence="2">
    <location>
        <begin position="79"/>
        <end position="191"/>
    </location>
</feature>
<dbReference type="EMBL" id="KB007926">
    <property type="protein sequence ID" value="ELR20187.1"/>
    <property type="molecule type" value="Genomic_DNA"/>
</dbReference>
<dbReference type="Pfam" id="PF05076">
    <property type="entry name" value="SUFU"/>
    <property type="match status" value="2"/>
</dbReference>
<accession>L8H4P9</accession>
<feature type="compositionally biased region" description="Basic and acidic residues" evidence="1">
    <location>
        <begin position="540"/>
        <end position="553"/>
    </location>
</feature>
<organism evidence="3 4">
    <name type="scientific">Acanthamoeba castellanii (strain ATCC 30010 / Neff)</name>
    <dbReference type="NCBI Taxonomy" id="1257118"/>
    <lineage>
        <taxon>Eukaryota</taxon>
        <taxon>Amoebozoa</taxon>
        <taxon>Discosea</taxon>
        <taxon>Longamoebia</taxon>
        <taxon>Centramoebida</taxon>
        <taxon>Acanthamoebidae</taxon>
        <taxon>Acanthamoeba</taxon>
    </lineage>
</organism>
<dbReference type="RefSeq" id="XP_004342297.1">
    <property type="nucleotide sequence ID" value="XM_004342248.1"/>
</dbReference>
<gene>
    <name evidence="3" type="ORF">ACA1_116590</name>
</gene>
<name>L8H4P9_ACACF</name>
<evidence type="ECO:0000259" key="2">
    <source>
        <dbReference type="Pfam" id="PF05076"/>
    </source>
</evidence>
<dbReference type="InterPro" id="IPR020941">
    <property type="entry name" value="SUFU-like_domain"/>
</dbReference>
<feature type="compositionally biased region" description="Acidic residues" evidence="1">
    <location>
        <begin position="527"/>
        <end position="539"/>
    </location>
</feature>
<feature type="compositionally biased region" description="Basic and acidic residues" evidence="1">
    <location>
        <begin position="359"/>
        <end position="378"/>
    </location>
</feature>
<protein>
    <recommendedName>
        <fullName evidence="2">Suppressor of fused-like domain-containing protein</fullName>
    </recommendedName>
</protein>
<dbReference type="Proteomes" id="UP000011083">
    <property type="component" value="Unassembled WGS sequence"/>
</dbReference>
<feature type="compositionally biased region" description="Polar residues" evidence="1">
    <location>
        <begin position="209"/>
        <end position="219"/>
    </location>
</feature>
<dbReference type="AlphaFoldDB" id="L8H4P9"/>
<feature type="compositionally biased region" description="Basic and acidic residues" evidence="1">
    <location>
        <begin position="330"/>
        <end position="344"/>
    </location>
</feature>
<feature type="compositionally biased region" description="Basic residues" evidence="1">
    <location>
        <begin position="190"/>
        <end position="202"/>
    </location>
</feature>
<evidence type="ECO:0000256" key="1">
    <source>
        <dbReference type="SAM" id="MobiDB-lite"/>
    </source>
</evidence>
<dbReference type="KEGG" id="acan:ACA1_116590"/>
<feature type="domain" description="Suppressor of fused-like" evidence="2">
    <location>
        <begin position="405"/>
        <end position="447"/>
    </location>
</feature>
<feature type="compositionally biased region" description="Basic and acidic residues" evidence="1">
    <location>
        <begin position="280"/>
        <end position="315"/>
    </location>
</feature>
<dbReference type="GeneID" id="14921033"/>
<evidence type="ECO:0000313" key="4">
    <source>
        <dbReference type="Proteomes" id="UP000011083"/>
    </source>
</evidence>
<evidence type="ECO:0000313" key="3">
    <source>
        <dbReference type="EMBL" id="ELR20187.1"/>
    </source>
</evidence>
<sequence length="562" mass="62726">MEGALATDSSSSASTLQDRIPVILTHEGVSSVWKQRAARGPATRDVDHRNRIAEHVERTLGTKIELFISERQPCHGLTVDVLVVPPTDERPFYVLVTRGLSEMHMNVHPLAKHSPSRIELVICLPKTWEVSLEAFRKSEQYFWPVRQLKRHALFPAIHHTFISLGHTVANELMMVPALLPEDFHIMTVKKPNKKKKKRSRKKDKTDTSNNGQATGTAAASANDDGTHETAAAAAADQAAGAADGQSPPPQASTNESDADTNRQREQLEAEVKHGGANTETKPDEGKEKENENEEGKNEEEGRKNEEEMEVKRTEEQQQQPREGEEEEAGIGEKEVQEPQQDGEKKKVRRRRGGKKKNKKNGENGKQGETEESKGKANDDNSNNHGDGGKPKQRQKRNEEPFLYGENKEDVYFYQLLPLYQEEVDFKLKHGLDALLERLEQLPPLDVMTITPGRRNTFNTRNVCQMPVKRKILRAQRRASPKSADTILSESPASPSVVDPPRVVVEDGTNGGGDDEQLPPEEAKVKEEEEEKEAEVDESEASVKPREDGTKADEQVCTNGKGQ</sequence>
<feature type="compositionally biased region" description="Low complexity" evidence="1">
    <location>
        <begin position="488"/>
        <end position="502"/>
    </location>
</feature>
<feature type="compositionally biased region" description="Basic and acidic residues" evidence="1">
    <location>
        <begin position="259"/>
        <end position="273"/>
    </location>
</feature>
<feature type="region of interest" description="Disordered" evidence="1">
    <location>
        <begin position="473"/>
        <end position="562"/>
    </location>
</feature>
<dbReference type="VEuPathDB" id="AmoebaDB:ACA1_116590"/>